<comment type="catalytic activity">
    <reaction evidence="1">
        <text>ATP + protein L-histidine = ADP + protein N-phospho-L-histidine.</text>
        <dbReference type="EC" id="2.7.13.3"/>
    </reaction>
</comment>
<evidence type="ECO:0000256" key="1">
    <source>
        <dbReference type="ARBA" id="ARBA00000085"/>
    </source>
</evidence>
<dbReference type="EC" id="2.7.13.3" evidence="2"/>
<dbReference type="CDD" id="cd00075">
    <property type="entry name" value="HATPase"/>
    <property type="match status" value="1"/>
</dbReference>
<sequence length="173" mass="18676">MTRLGHGELTLDRDWIGLDDIVSVVMRRSKPLVGDLEVKLDIPTGLPLLHVHPALIEQALFNVLENAIRFSPPRGRIWLSAVEDDGWLHVDVRDSGPGISADKRDQVFDMFHTFSHGDQYAAGTGLGLAICRSILAAHGGTVSVLESATRTGATLRLSIPLPKAVDSTAGEPL</sequence>
<dbReference type="GO" id="GO:0000155">
    <property type="term" value="F:phosphorelay sensor kinase activity"/>
    <property type="evidence" value="ECO:0007669"/>
    <property type="project" value="TreeGrafter"/>
</dbReference>
<dbReference type="InterPro" id="IPR004358">
    <property type="entry name" value="Sig_transdc_His_kin-like_C"/>
</dbReference>
<keyword evidence="5" id="KW-1185">Reference proteome</keyword>
<gene>
    <name evidence="4" type="ORF">DT594_03630</name>
</gene>
<evidence type="ECO:0000313" key="4">
    <source>
        <dbReference type="EMBL" id="KAA0697033.1"/>
    </source>
</evidence>
<dbReference type="InterPro" id="IPR003594">
    <property type="entry name" value="HATPase_dom"/>
</dbReference>
<evidence type="ECO:0000256" key="2">
    <source>
        <dbReference type="ARBA" id="ARBA00012438"/>
    </source>
</evidence>
<dbReference type="Gene3D" id="3.30.565.10">
    <property type="entry name" value="Histidine kinase-like ATPase, C-terminal domain"/>
    <property type="match status" value="1"/>
</dbReference>
<evidence type="ECO:0000313" key="5">
    <source>
        <dbReference type="Proteomes" id="UP000463138"/>
    </source>
</evidence>
<feature type="domain" description="Histidine kinase" evidence="3">
    <location>
        <begin position="1"/>
        <end position="163"/>
    </location>
</feature>
<accession>A0A7V7KXU5</accession>
<dbReference type="EMBL" id="QOVF01000001">
    <property type="protein sequence ID" value="KAA0697033.1"/>
    <property type="molecule type" value="Genomic_DNA"/>
</dbReference>
<dbReference type="Proteomes" id="UP000463138">
    <property type="component" value="Unassembled WGS sequence"/>
</dbReference>
<dbReference type="InterPro" id="IPR036890">
    <property type="entry name" value="HATPase_C_sf"/>
</dbReference>
<dbReference type="PROSITE" id="PS50109">
    <property type="entry name" value="HIS_KIN"/>
    <property type="match status" value="1"/>
</dbReference>
<name>A0A7V7KXU5_9GAMM</name>
<dbReference type="AlphaFoldDB" id="A0A7V7KXU5"/>
<organism evidence="4 5">
    <name type="scientific">Halopseudomonas laoshanensis</name>
    <dbReference type="NCBI Taxonomy" id="2268758"/>
    <lineage>
        <taxon>Bacteria</taxon>
        <taxon>Pseudomonadati</taxon>
        <taxon>Pseudomonadota</taxon>
        <taxon>Gammaproteobacteria</taxon>
        <taxon>Pseudomonadales</taxon>
        <taxon>Pseudomonadaceae</taxon>
        <taxon>Halopseudomonas</taxon>
    </lineage>
</organism>
<dbReference type="InterPro" id="IPR005467">
    <property type="entry name" value="His_kinase_dom"/>
</dbReference>
<proteinExistence type="predicted"/>
<evidence type="ECO:0000259" key="3">
    <source>
        <dbReference type="PROSITE" id="PS50109"/>
    </source>
</evidence>
<dbReference type="PANTHER" id="PTHR45569:SF1">
    <property type="entry name" value="SENSOR PROTEIN KDPD"/>
    <property type="match status" value="1"/>
</dbReference>
<dbReference type="PRINTS" id="PR00344">
    <property type="entry name" value="BCTRLSENSOR"/>
</dbReference>
<dbReference type="Pfam" id="PF02518">
    <property type="entry name" value="HATPase_c"/>
    <property type="match status" value="1"/>
</dbReference>
<dbReference type="PANTHER" id="PTHR45569">
    <property type="entry name" value="SENSOR PROTEIN KDPD"/>
    <property type="match status" value="1"/>
</dbReference>
<dbReference type="SUPFAM" id="SSF55874">
    <property type="entry name" value="ATPase domain of HSP90 chaperone/DNA topoisomerase II/histidine kinase"/>
    <property type="match status" value="1"/>
</dbReference>
<dbReference type="GO" id="GO:0005886">
    <property type="term" value="C:plasma membrane"/>
    <property type="evidence" value="ECO:0007669"/>
    <property type="project" value="TreeGrafter"/>
</dbReference>
<reference evidence="4 5" key="1">
    <citation type="submission" date="2018-07" db="EMBL/GenBank/DDBJ databases">
        <title>Pseudomonas laoshanensis sp. nov., isolated from soil.</title>
        <authorList>
            <person name="Sun J."/>
            <person name="Yu L."/>
            <person name="Wang M."/>
            <person name="Zhang C."/>
        </authorList>
    </citation>
    <scope>NUCLEOTIDE SEQUENCE [LARGE SCALE GENOMIC DNA]</scope>
    <source>
        <strain evidence="4 5">Y22</strain>
    </source>
</reference>
<dbReference type="SMART" id="SM00387">
    <property type="entry name" value="HATPase_c"/>
    <property type="match status" value="1"/>
</dbReference>
<protein>
    <recommendedName>
        <fullName evidence="2">histidine kinase</fullName>
        <ecNumber evidence="2">2.7.13.3</ecNumber>
    </recommendedName>
</protein>
<comment type="caution">
    <text evidence="4">The sequence shown here is derived from an EMBL/GenBank/DDBJ whole genome shotgun (WGS) entry which is preliminary data.</text>
</comment>
<dbReference type="InterPro" id="IPR052023">
    <property type="entry name" value="Histidine_kinase_KdpD"/>
</dbReference>